<protein>
    <submittedName>
        <fullName evidence="2">Uncharacterized protein</fullName>
    </submittedName>
</protein>
<comment type="caution">
    <text evidence="2">The sequence shown here is derived from an EMBL/GenBank/DDBJ whole genome shotgun (WGS) entry which is preliminary data.</text>
</comment>
<proteinExistence type="predicted"/>
<dbReference type="Proteomes" id="UP001292094">
    <property type="component" value="Unassembled WGS sequence"/>
</dbReference>
<name>A0AAE1QCI3_9EUCA</name>
<sequence length="83" mass="9298">MAPPPIQPVPVENPSKQWTTSSENAHWVHIAPTKIFWMQTNQPHSGASGGMKRYDDDLYDPDTSGLPLLPTVFEVQPELDHGY</sequence>
<dbReference type="EMBL" id="JAWZYT010000503">
    <property type="protein sequence ID" value="KAK4322647.1"/>
    <property type="molecule type" value="Genomic_DNA"/>
</dbReference>
<reference evidence="2" key="1">
    <citation type="submission" date="2023-11" db="EMBL/GenBank/DDBJ databases">
        <title>Genome assemblies of two species of porcelain crab, Petrolisthes cinctipes and Petrolisthes manimaculis (Anomura: Porcellanidae).</title>
        <authorList>
            <person name="Angst P."/>
        </authorList>
    </citation>
    <scope>NUCLEOTIDE SEQUENCE</scope>
    <source>
        <strain evidence="2">PB745_02</strain>
        <tissue evidence="2">Gill</tissue>
    </source>
</reference>
<evidence type="ECO:0000256" key="1">
    <source>
        <dbReference type="SAM" id="MobiDB-lite"/>
    </source>
</evidence>
<keyword evidence="3" id="KW-1185">Reference proteome</keyword>
<organism evidence="2 3">
    <name type="scientific">Petrolisthes manimaculis</name>
    <dbReference type="NCBI Taxonomy" id="1843537"/>
    <lineage>
        <taxon>Eukaryota</taxon>
        <taxon>Metazoa</taxon>
        <taxon>Ecdysozoa</taxon>
        <taxon>Arthropoda</taxon>
        <taxon>Crustacea</taxon>
        <taxon>Multicrustacea</taxon>
        <taxon>Malacostraca</taxon>
        <taxon>Eumalacostraca</taxon>
        <taxon>Eucarida</taxon>
        <taxon>Decapoda</taxon>
        <taxon>Pleocyemata</taxon>
        <taxon>Anomura</taxon>
        <taxon>Galatheoidea</taxon>
        <taxon>Porcellanidae</taxon>
        <taxon>Petrolisthes</taxon>
    </lineage>
</organism>
<dbReference type="AlphaFoldDB" id="A0AAE1QCI3"/>
<accession>A0AAE1QCI3</accession>
<evidence type="ECO:0000313" key="2">
    <source>
        <dbReference type="EMBL" id="KAK4322647.1"/>
    </source>
</evidence>
<gene>
    <name evidence="2" type="ORF">Pmani_006624</name>
</gene>
<feature type="region of interest" description="Disordered" evidence="1">
    <location>
        <begin position="1"/>
        <end position="23"/>
    </location>
</feature>
<evidence type="ECO:0000313" key="3">
    <source>
        <dbReference type="Proteomes" id="UP001292094"/>
    </source>
</evidence>